<dbReference type="Proteomes" id="UP000824120">
    <property type="component" value="Chromosome 12"/>
</dbReference>
<proteinExistence type="predicted"/>
<organism evidence="1 2">
    <name type="scientific">Solanum commersonii</name>
    <name type="common">Commerson's wild potato</name>
    <name type="synonym">Commerson's nightshade</name>
    <dbReference type="NCBI Taxonomy" id="4109"/>
    <lineage>
        <taxon>Eukaryota</taxon>
        <taxon>Viridiplantae</taxon>
        <taxon>Streptophyta</taxon>
        <taxon>Embryophyta</taxon>
        <taxon>Tracheophyta</taxon>
        <taxon>Spermatophyta</taxon>
        <taxon>Magnoliopsida</taxon>
        <taxon>eudicotyledons</taxon>
        <taxon>Gunneridae</taxon>
        <taxon>Pentapetalae</taxon>
        <taxon>asterids</taxon>
        <taxon>lamiids</taxon>
        <taxon>Solanales</taxon>
        <taxon>Solanaceae</taxon>
        <taxon>Solanoideae</taxon>
        <taxon>Solaneae</taxon>
        <taxon>Solanum</taxon>
    </lineage>
</organism>
<accession>A0A9J5W7W2</accession>
<name>A0A9J5W7W2_SOLCO</name>
<dbReference type="PANTHER" id="PTHR23227">
    <property type="entry name" value="BUCENTAUR RELATED"/>
    <property type="match status" value="1"/>
</dbReference>
<dbReference type="EMBL" id="JACXVP010000012">
    <property type="protein sequence ID" value="KAG5571316.1"/>
    <property type="molecule type" value="Genomic_DNA"/>
</dbReference>
<dbReference type="PANTHER" id="PTHR23227:SF67">
    <property type="entry name" value="CRANIOFACIAL DEVELOPMENT PROTEIN 2-LIKE"/>
    <property type="match status" value="1"/>
</dbReference>
<evidence type="ECO:0000313" key="1">
    <source>
        <dbReference type="EMBL" id="KAG5571316.1"/>
    </source>
</evidence>
<keyword evidence="2" id="KW-1185">Reference proteome</keyword>
<dbReference type="AlphaFoldDB" id="A0A9J5W7W2"/>
<sequence length="115" mass="12789">MNGMLGIFKALSGRMLIVFGPLHLGNLSQRSGFQWPHSIFFRGYDDVHRSFAFGDRIEGVALLDFAIAFEMVVANSSFPKGNHLVTFRSTVAKTQSDYLFLRKDDGGVMNSIGIQ</sequence>
<gene>
    <name evidence="1" type="ORF">H5410_061082</name>
</gene>
<evidence type="ECO:0000313" key="2">
    <source>
        <dbReference type="Proteomes" id="UP000824120"/>
    </source>
</evidence>
<reference evidence="1 2" key="1">
    <citation type="submission" date="2020-09" db="EMBL/GenBank/DDBJ databases">
        <title>De no assembly of potato wild relative species, Solanum commersonii.</title>
        <authorList>
            <person name="Cho K."/>
        </authorList>
    </citation>
    <scope>NUCLEOTIDE SEQUENCE [LARGE SCALE GENOMIC DNA]</scope>
    <source>
        <strain evidence="1">LZ3.2</strain>
        <tissue evidence="1">Leaf</tissue>
    </source>
</reference>
<comment type="caution">
    <text evidence="1">The sequence shown here is derived from an EMBL/GenBank/DDBJ whole genome shotgun (WGS) entry which is preliminary data.</text>
</comment>
<dbReference type="InterPro" id="IPR027124">
    <property type="entry name" value="Swc5/CFDP1/2"/>
</dbReference>
<dbReference type="OrthoDB" id="418748at2759"/>
<protein>
    <submittedName>
        <fullName evidence="1">Uncharacterized protein</fullName>
    </submittedName>
</protein>